<feature type="active site" description="Charge relay system; for serine protease NS3 activity" evidence="55">
    <location>
        <position position="1541"/>
    </location>
</feature>
<keyword evidence="25 57" id="KW-0479">Metal-binding</keyword>
<feature type="transmembrane region" description="Helical" evidence="59">
    <location>
        <begin position="2165"/>
        <end position="2190"/>
    </location>
</feature>
<dbReference type="InterPro" id="IPR013756">
    <property type="entry name" value="GlyE_cen_dom_subdom2"/>
</dbReference>
<dbReference type="GO" id="GO:0006508">
    <property type="term" value="P:proteolysis"/>
    <property type="evidence" value="ECO:0007669"/>
    <property type="project" value="UniProtKB-KW"/>
</dbReference>
<feature type="disulfide bond" evidence="56">
    <location>
        <begin position="571"/>
        <end position="602"/>
    </location>
</feature>
<comment type="subcellular location">
    <subcellularLocation>
        <location evidence="3">Host endoplasmic reticulum membrane</location>
        <topology evidence="3">Multi-pass membrane protein</topology>
    </subcellularLocation>
    <subcellularLocation>
        <location evidence="5">Host endoplasmic reticulum membrane</location>
        <topology evidence="5">Peripheral membrane protein</topology>
        <orientation evidence="5">Cytoplasmic side</orientation>
    </subcellularLocation>
    <subcellularLocation>
        <location evidence="47">Host endoplasmic reticulum membrane</location>
        <topology evidence="47">Peripheral membrane protein</topology>
        <orientation evidence="47">Lumenal side</orientation>
    </subcellularLocation>
    <subcellularLocation>
        <location evidence="2">Host nucleus</location>
    </subcellularLocation>
    <subcellularLocation>
        <location evidence="6">Secreted</location>
    </subcellularLocation>
    <subcellularLocation>
        <location evidence="4">Virion membrane</location>
        <topology evidence="4">Multi-pass membrane protein</topology>
    </subcellularLocation>
</comment>
<feature type="compositionally biased region" description="Basic residues" evidence="58">
    <location>
        <begin position="1"/>
        <end position="16"/>
    </location>
</feature>
<keyword evidence="35" id="KW-1106">Inhibition of host STAT2 by virus</keyword>
<dbReference type="SMART" id="SM00487">
    <property type="entry name" value="DEXDc"/>
    <property type="match status" value="1"/>
</dbReference>
<dbReference type="NCBIfam" id="TIGR04240">
    <property type="entry name" value="flavi_E_stem"/>
    <property type="match status" value="1"/>
</dbReference>
<dbReference type="InterPro" id="IPR026470">
    <property type="entry name" value="Flavi_E_Stem/Anchor_dom"/>
</dbReference>
<feature type="binding site" evidence="57">
    <location>
        <position position="2927"/>
    </location>
    <ligand>
        <name>Zn(2+)</name>
        <dbReference type="ChEBI" id="CHEBI:29105"/>
        <label>1</label>
    </ligand>
</feature>
<evidence type="ECO:0000256" key="23">
    <source>
        <dbReference type="ARBA" id="ARBA00022692"/>
    </source>
</evidence>
<evidence type="ECO:0000256" key="32">
    <source>
        <dbReference type="ARBA" id="ARBA00022840"/>
    </source>
</evidence>
<evidence type="ECO:0000256" key="48">
    <source>
        <dbReference type="ARBA" id="ARBA00024317"/>
    </source>
</evidence>
<keyword evidence="33" id="KW-0946">Virion</keyword>
<comment type="subunit">
    <text evidence="51">Forms heterodimers with envelope protein E in the endoplasmic reticulum and Golgi.</text>
</comment>
<dbReference type="Gene3D" id="3.30.67.10">
    <property type="entry name" value="Viral Envelope Glycoprotein, domain 2"/>
    <property type="match status" value="1"/>
</dbReference>
<evidence type="ECO:0000259" key="60">
    <source>
        <dbReference type="PROSITE" id="PS50507"/>
    </source>
</evidence>
<keyword evidence="46" id="KW-1160">Virus entry into host cell</keyword>
<dbReference type="InterPro" id="IPR038055">
    <property type="entry name" value="Glycoprot_E_dimer_dom"/>
</dbReference>
<feature type="transmembrane region" description="Helical" evidence="59">
    <location>
        <begin position="66"/>
        <end position="86"/>
    </location>
</feature>
<keyword evidence="29" id="KW-0347">Helicase</keyword>
<dbReference type="Pfam" id="PF01570">
    <property type="entry name" value="Flavi_propep"/>
    <property type="match status" value="1"/>
</dbReference>
<evidence type="ECO:0000256" key="44">
    <source>
        <dbReference type="ARBA" id="ARBA00023258"/>
    </source>
</evidence>
<protein>
    <recommendedName>
        <fullName evidence="7">Genome polyprotein</fullName>
    </recommendedName>
</protein>
<evidence type="ECO:0000256" key="50">
    <source>
        <dbReference type="ARBA" id="ARBA00035601"/>
    </source>
</evidence>
<dbReference type="GO" id="GO:0039564">
    <property type="term" value="P:symbiont-mediated suppression of host JAK-STAT cascade via inhibition of STAT2 activity"/>
    <property type="evidence" value="ECO:0007669"/>
    <property type="project" value="UniProtKB-KW"/>
</dbReference>
<dbReference type="Pfam" id="PF01350">
    <property type="entry name" value="Flavi_NS4A"/>
    <property type="match status" value="1"/>
</dbReference>
<dbReference type="GeneID" id="940257"/>
<evidence type="ECO:0000256" key="46">
    <source>
        <dbReference type="ARBA" id="ARBA00023296"/>
    </source>
</evidence>
<dbReference type="SUPFAM" id="SSF50494">
    <property type="entry name" value="Trypsin-like serine proteases"/>
    <property type="match status" value="1"/>
</dbReference>
<evidence type="ECO:0000313" key="67">
    <source>
        <dbReference type="Proteomes" id="UP000129553"/>
    </source>
</evidence>
<feature type="transmembrane region" description="Helical" evidence="59">
    <location>
        <begin position="257"/>
        <end position="278"/>
    </location>
</feature>
<dbReference type="GO" id="GO:0005524">
    <property type="term" value="F:ATP binding"/>
    <property type="evidence" value="ECO:0007669"/>
    <property type="project" value="UniProtKB-KW"/>
</dbReference>
<keyword evidence="67" id="KW-1185">Reference proteome</keyword>
<dbReference type="InterPro" id="IPR001850">
    <property type="entry name" value="Flavi_NS3_S7"/>
</dbReference>
<keyword evidence="8" id="KW-0696">RNA-directed RNA polymerase</keyword>
<evidence type="ECO:0000256" key="56">
    <source>
        <dbReference type="PIRSR" id="PIRSR003817-3"/>
    </source>
</evidence>
<evidence type="ECO:0000259" key="64">
    <source>
        <dbReference type="PROSITE" id="PS51528"/>
    </source>
</evidence>
<dbReference type="Gene3D" id="2.60.260.50">
    <property type="entry name" value="Flavivirus polyprotein propeptide domain"/>
    <property type="match status" value="1"/>
</dbReference>
<dbReference type="PROSITE" id="PS51527">
    <property type="entry name" value="FLAVIVIRUS_NS2B"/>
    <property type="match status" value="1"/>
</dbReference>
<dbReference type="InterPro" id="IPR038302">
    <property type="entry name" value="Env_glycoprot_M_sf_flavivir"/>
</dbReference>
<dbReference type="InterPro" id="IPR027417">
    <property type="entry name" value="P-loop_NTPase"/>
</dbReference>
<dbReference type="InterPro" id="IPR014756">
    <property type="entry name" value="Ig_E-set"/>
</dbReference>
<evidence type="ECO:0000256" key="55">
    <source>
        <dbReference type="PIRSR" id="PIRSR003817-1"/>
    </source>
</evidence>
<comment type="catalytic activity">
    <reaction evidence="49">
        <text>Selective hydrolysis of -Xaa-Xaa-|-Yaa- bonds in which each of the Xaa can be either Arg or Lys and Yaa can be either Ser or Ala.</text>
        <dbReference type="EC" id="3.4.21.91"/>
    </reaction>
</comment>
<dbReference type="InterPro" id="IPR011998">
    <property type="entry name" value="Flavi_Glycoprot_E_cen/dimer"/>
</dbReference>
<dbReference type="Gene3D" id="3.40.50.300">
    <property type="entry name" value="P-loop containing nucleotide triphosphate hydrolases"/>
    <property type="match status" value="2"/>
</dbReference>
<keyword evidence="9" id="KW-1168">Fusion of virus membrane with host membrane</keyword>
<evidence type="ECO:0000256" key="28">
    <source>
        <dbReference type="ARBA" id="ARBA00022804"/>
    </source>
</evidence>
<dbReference type="GO" id="GO:0039654">
    <property type="term" value="P:fusion of virus membrane with host endosome membrane"/>
    <property type="evidence" value="ECO:0007669"/>
    <property type="project" value="UniProtKB-KW"/>
</dbReference>
<accession>Q9J9C2</accession>
<dbReference type="PIRSF" id="PIRSF003817">
    <property type="entry name" value="Gen_Poly_FLV"/>
    <property type="match status" value="1"/>
</dbReference>
<feature type="binding site" evidence="57">
    <location>
        <position position="2915"/>
    </location>
    <ligand>
        <name>Zn(2+)</name>
        <dbReference type="ChEBI" id="CHEBI:29105"/>
        <label>1</label>
    </ligand>
</feature>
<feature type="disulfide bond" evidence="56">
    <location>
        <begin position="363"/>
        <end position="392"/>
    </location>
</feature>
<feature type="transmembrane region" description="Helical" evidence="59">
    <location>
        <begin position="1364"/>
        <end position="1385"/>
    </location>
</feature>
<dbReference type="SUPFAM" id="SSF53335">
    <property type="entry name" value="S-adenosyl-L-methionine-dependent methyltransferases"/>
    <property type="match status" value="1"/>
</dbReference>
<evidence type="ECO:0000256" key="10">
    <source>
        <dbReference type="ARBA" id="ARBA00022510"/>
    </source>
</evidence>
<keyword evidence="31" id="KW-1114">Inhibition of host interferon signaling pathway by virus</keyword>
<dbReference type="PROSITE" id="PS50507">
    <property type="entry name" value="RDRP_SSRNA_POS"/>
    <property type="match status" value="1"/>
</dbReference>
<comment type="catalytic activity">
    <reaction evidence="53">
        <text>a ribonucleoside 5'-triphosphate + H2O = a ribonucleoside 5'-diphosphate + phosphate + H(+)</text>
        <dbReference type="Rhea" id="RHEA:23680"/>
        <dbReference type="ChEBI" id="CHEBI:15377"/>
        <dbReference type="ChEBI" id="CHEBI:15378"/>
        <dbReference type="ChEBI" id="CHEBI:43474"/>
        <dbReference type="ChEBI" id="CHEBI:57930"/>
        <dbReference type="ChEBI" id="CHEBI:61557"/>
        <dbReference type="EC" id="3.6.1.15"/>
    </reaction>
</comment>
<dbReference type="SUPFAM" id="SSF56672">
    <property type="entry name" value="DNA/RNA polymerases"/>
    <property type="match status" value="1"/>
</dbReference>
<comment type="function">
    <text evidence="1">Functions as a signal peptide for NS4B and is required for the interferon antagonism activity of the latter.</text>
</comment>
<feature type="transmembrane region" description="Helical" evidence="59">
    <location>
        <begin position="707"/>
        <end position="729"/>
    </location>
</feature>
<evidence type="ECO:0000256" key="53">
    <source>
        <dbReference type="ARBA" id="ARBA00047631"/>
    </source>
</evidence>
<reference evidence="66 67" key="1">
    <citation type="journal article" date="2000" name="J. Gen. Virol.">
        <title>Phylogeny of the genus flavivirus using complete coding sequences of arthropod-borne viruses and viruses with no known vector.</title>
        <authorList>
            <person name="Billoir F."/>
            <person name="de Chesse R."/>
            <person name="Tolou H."/>
            <person name="de Micco P."/>
            <person name="Gould E.A."/>
            <person name="de Lamballerie X."/>
        </authorList>
    </citation>
    <scope>NUCLEOTIDE SEQUENCE [LARGE SCALE GENOMIC DNA]</scope>
    <source>
        <strain evidence="66 67">ApMAR</strain>
    </source>
</reference>
<evidence type="ECO:0000256" key="8">
    <source>
        <dbReference type="ARBA" id="ARBA00022484"/>
    </source>
</evidence>
<dbReference type="GO" id="GO:0003723">
    <property type="term" value="F:RNA binding"/>
    <property type="evidence" value="ECO:0007669"/>
    <property type="project" value="UniProtKB-KW"/>
</dbReference>
<feature type="transmembrane region" description="Helical" evidence="59">
    <location>
        <begin position="98"/>
        <end position="122"/>
    </location>
</feature>
<dbReference type="InterPro" id="IPR002877">
    <property type="entry name" value="RNA_MeTrfase_FtsJ_dom"/>
</dbReference>
<evidence type="ECO:0000256" key="58">
    <source>
        <dbReference type="SAM" id="MobiDB-lite"/>
    </source>
</evidence>
<evidence type="ECO:0000256" key="4">
    <source>
        <dbReference type="ARBA" id="ARBA00004385"/>
    </source>
</evidence>
<organism evidence="66 67">
    <name type="scientific">Apoi virus</name>
    <dbReference type="NCBI Taxonomy" id="64280"/>
    <lineage>
        <taxon>Viruses</taxon>
        <taxon>Riboviria</taxon>
        <taxon>Orthornavirae</taxon>
        <taxon>Kitrinoviricota</taxon>
        <taxon>Flasuviricetes</taxon>
        <taxon>Amarillovirales</taxon>
        <taxon>Flaviviridae</taxon>
        <taxon>Orthoflavivirus</taxon>
        <taxon>Orthoflavivirus apoiense</taxon>
    </lineage>
</organism>
<evidence type="ECO:0000256" key="14">
    <source>
        <dbReference type="ARBA" id="ARBA00022562"/>
    </source>
</evidence>
<feature type="disulfide bond" evidence="56">
    <location>
        <begin position="274"/>
        <end position="301"/>
    </location>
</feature>
<evidence type="ECO:0000256" key="37">
    <source>
        <dbReference type="ARBA" id="ARBA00022953"/>
    </source>
</evidence>
<evidence type="ECO:0000256" key="47">
    <source>
        <dbReference type="ARBA" id="ARBA00023443"/>
    </source>
</evidence>
<feature type="domain" description="Helicase ATP-binding" evidence="61">
    <location>
        <begin position="1646"/>
        <end position="1801"/>
    </location>
</feature>
<dbReference type="CDD" id="cd23204">
    <property type="entry name" value="Flavivirus_RdRp"/>
    <property type="match status" value="1"/>
</dbReference>
<evidence type="ECO:0000256" key="34">
    <source>
        <dbReference type="ARBA" id="ARBA00022870"/>
    </source>
</evidence>
<dbReference type="SUPFAM" id="SSF81296">
    <property type="entry name" value="E set domains"/>
    <property type="match status" value="1"/>
</dbReference>
<dbReference type="Gene3D" id="1.10.8.970">
    <property type="entry name" value="Flavivirus envelope glycoprotein M-like"/>
    <property type="match status" value="1"/>
</dbReference>
<dbReference type="CDD" id="cd20761">
    <property type="entry name" value="capping_2-OMTase_Flaviviridae"/>
    <property type="match status" value="1"/>
</dbReference>
<evidence type="ECO:0000259" key="63">
    <source>
        <dbReference type="PROSITE" id="PS51527"/>
    </source>
</evidence>
<evidence type="ECO:0000256" key="59">
    <source>
        <dbReference type="SAM" id="Phobius"/>
    </source>
</evidence>
<dbReference type="InterPro" id="IPR038688">
    <property type="entry name" value="Flavi_propep_sf"/>
</dbReference>
<dbReference type="GO" id="GO:0004483">
    <property type="term" value="F:methyltransferase cap1 activity"/>
    <property type="evidence" value="ECO:0007669"/>
    <property type="project" value="InterPro"/>
</dbReference>
<keyword evidence="43" id="KW-1038">Host endoplasmic reticulum</keyword>
<feature type="domain" description="Helicase C-terminal" evidence="62">
    <location>
        <begin position="1811"/>
        <end position="1982"/>
    </location>
</feature>
<evidence type="ECO:0000256" key="3">
    <source>
        <dbReference type="ARBA" id="ARBA00004153"/>
    </source>
</evidence>
<evidence type="ECO:0000256" key="43">
    <source>
        <dbReference type="ARBA" id="ARBA00023184"/>
    </source>
</evidence>
<keyword evidence="36" id="KW-0694">RNA-binding</keyword>
<feature type="transmembrane region" description="Helical" evidence="59">
    <location>
        <begin position="231"/>
        <end position="251"/>
    </location>
</feature>
<dbReference type="GO" id="GO:0003724">
    <property type="term" value="F:RNA helicase activity"/>
    <property type="evidence" value="ECO:0007669"/>
    <property type="project" value="UniProtKB-EC"/>
</dbReference>
<dbReference type="CDD" id="cd12149">
    <property type="entry name" value="Flavi_E_C"/>
    <property type="match status" value="1"/>
</dbReference>
<keyword evidence="20" id="KW-0645">Protease</keyword>
<dbReference type="InterPro" id="IPR001650">
    <property type="entry name" value="Helicase_C-like"/>
</dbReference>
<keyword evidence="15" id="KW-0945">Host-virus interaction</keyword>
<keyword evidence="10" id="KW-1170">Fusion of virus membrane with host endosomal membrane</keyword>
<dbReference type="SMR" id="Q9J9C2"/>
<dbReference type="GO" id="GO:0046718">
    <property type="term" value="P:symbiont entry into host cell"/>
    <property type="evidence" value="ECO:0007669"/>
    <property type="project" value="UniProtKB-KW"/>
</dbReference>
<dbReference type="InterPro" id="IPR014001">
    <property type="entry name" value="Helicase_ATP-bd"/>
</dbReference>
<dbReference type="Pfam" id="PF00972">
    <property type="entry name" value="Flavi_NS5"/>
    <property type="match status" value="1"/>
</dbReference>
<evidence type="ECO:0000256" key="15">
    <source>
        <dbReference type="ARBA" id="ARBA00022581"/>
    </source>
</evidence>
<evidence type="ECO:0000256" key="42">
    <source>
        <dbReference type="ARBA" id="ARBA00023180"/>
    </source>
</evidence>
<evidence type="ECO:0000256" key="9">
    <source>
        <dbReference type="ARBA" id="ARBA00022506"/>
    </source>
</evidence>
<dbReference type="SUPFAM" id="SSF56983">
    <property type="entry name" value="Viral glycoprotein, central and dimerisation domains"/>
    <property type="match status" value="1"/>
</dbReference>
<dbReference type="Proteomes" id="UP000129553">
    <property type="component" value="Segment"/>
</dbReference>
<keyword evidence="23 59" id="KW-0812">Transmembrane</keyword>
<evidence type="ECO:0000256" key="30">
    <source>
        <dbReference type="ARBA" id="ARBA00022825"/>
    </source>
</evidence>
<feature type="binding site" evidence="57">
    <location>
        <position position="3184"/>
    </location>
    <ligand>
        <name>Zn(2+)</name>
        <dbReference type="ChEBI" id="CHEBI:29105"/>
        <label>2</label>
    </ligand>
</feature>
<dbReference type="Pfam" id="PF20483">
    <property type="entry name" value="Flavi_NS5_thumb"/>
    <property type="match status" value="1"/>
</dbReference>
<feature type="domain" description="Peptidase S7" evidence="64">
    <location>
        <begin position="1465"/>
        <end position="1643"/>
    </location>
</feature>
<keyword evidence="12" id="KW-0597">Phosphoprotein</keyword>
<dbReference type="Gene3D" id="1.20.1280.260">
    <property type="match status" value="1"/>
</dbReference>
<dbReference type="Pfam" id="PF20907">
    <property type="entry name" value="Flav_NS3-hel_C"/>
    <property type="match status" value="1"/>
</dbReference>
<keyword evidence="16" id="KW-1162">Viral penetration into host cytoplasm</keyword>
<evidence type="ECO:0000256" key="1">
    <source>
        <dbReference type="ARBA" id="ARBA00003504"/>
    </source>
</evidence>
<dbReference type="GO" id="GO:0052170">
    <property type="term" value="P:symbiont-mediated suppression of host innate immune response"/>
    <property type="evidence" value="ECO:0007669"/>
    <property type="project" value="UniProtKB-KW"/>
</dbReference>
<dbReference type="Pfam" id="PF01349">
    <property type="entry name" value="Flavi_NS4B"/>
    <property type="match status" value="1"/>
</dbReference>
<evidence type="ECO:0000256" key="31">
    <source>
        <dbReference type="ARBA" id="ARBA00022830"/>
    </source>
</evidence>
<evidence type="ECO:0000256" key="49">
    <source>
        <dbReference type="ARBA" id="ARBA00024468"/>
    </source>
</evidence>
<dbReference type="Pfam" id="PF00869">
    <property type="entry name" value="Flavi_glycoprot"/>
    <property type="match status" value="1"/>
</dbReference>
<dbReference type="Pfam" id="PF00949">
    <property type="entry name" value="Peptidase_S7"/>
    <property type="match status" value="1"/>
</dbReference>
<dbReference type="Gene3D" id="2.40.10.120">
    <property type="match status" value="1"/>
</dbReference>
<dbReference type="GO" id="GO:0005576">
    <property type="term" value="C:extracellular region"/>
    <property type="evidence" value="ECO:0007669"/>
    <property type="project" value="UniProtKB-SubCell"/>
</dbReference>
<dbReference type="Gene3D" id="3.30.70.2840">
    <property type="entry name" value="Flavivirus RNA-directed RNA polymerase, thumb domain"/>
    <property type="match status" value="3"/>
</dbReference>
<dbReference type="GO" id="GO:0046872">
    <property type="term" value="F:metal ion binding"/>
    <property type="evidence" value="ECO:0007669"/>
    <property type="project" value="UniProtKB-KW"/>
</dbReference>
<dbReference type="Gene3D" id="2.60.98.10">
    <property type="entry name" value="Tick-borne Encephalitis virus Glycoprotein, domain 1"/>
    <property type="match status" value="1"/>
</dbReference>
<dbReference type="GO" id="GO:0003968">
    <property type="term" value="F:RNA-directed RNA polymerase activity"/>
    <property type="evidence" value="ECO:0007669"/>
    <property type="project" value="UniProtKB-KW"/>
</dbReference>
<keyword evidence="44" id="KW-0922">Interferon antiviral system evasion</keyword>
<evidence type="ECO:0000259" key="61">
    <source>
        <dbReference type="PROSITE" id="PS51192"/>
    </source>
</evidence>
<keyword evidence="45" id="KW-0899">Viral immunoevasion</keyword>
<dbReference type="GO" id="GO:0046983">
    <property type="term" value="F:protein dimerization activity"/>
    <property type="evidence" value="ECO:0007669"/>
    <property type="project" value="InterPro"/>
</dbReference>
<evidence type="ECO:0000256" key="41">
    <source>
        <dbReference type="ARBA" id="ARBA00023157"/>
    </source>
</evidence>
<feature type="transmembrane region" description="Helical" evidence="59">
    <location>
        <begin position="1118"/>
        <end position="1137"/>
    </location>
</feature>
<dbReference type="SMART" id="SM00490">
    <property type="entry name" value="HELICc"/>
    <property type="match status" value="1"/>
</dbReference>
<feature type="transmembrane region" description="Helical" evidence="59">
    <location>
        <begin position="1226"/>
        <end position="1246"/>
    </location>
</feature>
<dbReference type="InterPro" id="IPR049486">
    <property type="entry name" value="NS3-hel_C_flaviviridae"/>
</dbReference>
<feature type="binding site" evidence="57">
    <location>
        <position position="2924"/>
    </location>
    <ligand>
        <name>Zn(2+)</name>
        <dbReference type="ChEBI" id="CHEBI:29105"/>
        <label>1</label>
    </ligand>
</feature>
<evidence type="ECO:0000256" key="2">
    <source>
        <dbReference type="ARBA" id="ARBA00004147"/>
    </source>
</evidence>
<evidence type="ECO:0000256" key="26">
    <source>
        <dbReference type="ARBA" id="ARBA00022741"/>
    </source>
</evidence>
<dbReference type="Gene3D" id="2.40.10.10">
    <property type="entry name" value="Trypsin-like serine proteases"/>
    <property type="match status" value="1"/>
</dbReference>
<feature type="disulfide bond" evidence="56">
    <location>
        <begin position="331"/>
        <end position="387"/>
    </location>
</feature>
<comment type="catalytic activity">
    <reaction evidence="54">
        <text>ATP + H2O = ADP + phosphate + H(+)</text>
        <dbReference type="Rhea" id="RHEA:13065"/>
        <dbReference type="ChEBI" id="CHEBI:15377"/>
        <dbReference type="ChEBI" id="CHEBI:15378"/>
        <dbReference type="ChEBI" id="CHEBI:30616"/>
        <dbReference type="ChEBI" id="CHEBI:43474"/>
        <dbReference type="ChEBI" id="CHEBI:456216"/>
        <dbReference type="EC" id="3.6.4.13"/>
    </reaction>
</comment>
<evidence type="ECO:0000259" key="62">
    <source>
        <dbReference type="PROSITE" id="PS51194"/>
    </source>
</evidence>
<dbReference type="InterPro" id="IPR000336">
    <property type="entry name" value="Flavivir/Alphavir_Ig-like_sf"/>
</dbReference>
<keyword evidence="30" id="KW-0720">Serine protease</keyword>
<keyword evidence="21" id="KW-0808">Transferase</keyword>
<evidence type="ECO:0000256" key="19">
    <source>
        <dbReference type="ARBA" id="ARBA00022664"/>
    </source>
</evidence>
<keyword evidence="39" id="KW-0506">mRNA capping</keyword>
<dbReference type="GO" id="GO:0004482">
    <property type="term" value="F:mRNA 5'-cap (guanine-N7-)-methyltransferase activity"/>
    <property type="evidence" value="ECO:0007669"/>
    <property type="project" value="InterPro"/>
</dbReference>
<dbReference type="InterPro" id="IPR027287">
    <property type="entry name" value="Flavi_E_Ig-like"/>
</dbReference>
<dbReference type="InterPro" id="IPR046811">
    <property type="entry name" value="Flavi_NS5_thumb"/>
</dbReference>
<evidence type="ECO:0000256" key="57">
    <source>
        <dbReference type="PIRSR" id="PIRSR003817-4"/>
    </source>
</evidence>
<keyword evidence="37" id="KW-0693">Viral RNA replication</keyword>
<dbReference type="CDD" id="cd17931">
    <property type="entry name" value="DEXHc_viral_Ns3"/>
    <property type="match status" value="1"/>
</dbReference>
<dbReference type="InterPro" id="IPR000404">
    <property type="entry name" value="Flavi_NS4A"/>
</dbReference>
<keyword evidence="18" id="KW-1090">Inhibition of host innate immune response by virus</keyword>
<dbReference type="InterPro" id="IPR013755">
    <property type="entry name" value="Flav_gly_cen_dom_subdom1"/>
</dbReference>
<feature type="transmembrane region" description="Helical" evidence="59">
    <location>
        <begin position="2123"/>
        <end position="2145"/>
    </location>
</feature>
<dbReference type="GO" id="GO:0017111">
    <property type="term" value="F:ribonucleoside triphosphate phosphatase activity"/>
    <property type="evidence" value="ECO:0007669"/>
    <property type="project" value="UniProtKB-EC"/>
</dbReference>
<evidence type="ECO:0000313" key="66">
    <source>
        <dbReference type="EMBL" id="AAF70829.1"/>
    </source>
</evidence>
<sequence length="3371" mass="376808">MAGNLKKKSAKPKAQRRPPQGRGGQVKQKPGAAIVGVMHYVTHQALGMKLSGRLKKFWRNTPPGRLLKAAMVILNILKNLVMGLLAKKKGGRRGGKSVPFFLMLVPIALSAVVMNDGGWIFLKPTVADIGKTITVRNGTCVFSSLDIGNECEETMTYPCITLAATEEPVDLDCFCRDVKNVMVTYPTCKRNTRTRRDVTIQDHPPSVTLTKPSLLKHVGGAEEHLQKVENWILMNSWKVVLVTVALLYGFGNKLQTWILIIVTLIVAPAYASTCVSVAKRDMIRGDLGTTWVDAFLEKGSCSTLMVEDKPAVDVWLDEVSQSSVIASHEYCMEVAGSNVKSSGSCPTQGEAHLAEEANSDYVCKRGFSDRGWGNGCGLFGKGSIVACIKTTCKNDANIIKSYVYDAPKIQFTVGIEVHKGNLLGPSDNNRIVKATFSAEAGKHSVELTGYGVLEFSCRVVASTDLSDIRLIEIDNHFYNVHEDWLRDLPLPWRLPKGKWKDMERMVVFKDPHAVKWTVQTYGNQRTAIFKALVKANEISKSNNKYILDGGHLSCRIGVNGLKMVGATYSQCTKPFEWIKKPVLTQHGTVVMEVKYTGEGAPCRIPFRVERVDKPMENVGNLVTGNPYASQKDAVVFLEAEVPPGISIIKIGDIDVQWNQPGMTVGKTIELVKRGLERTLISSSAFWNSDEPFHFSNLISIIKIPFDFVFGSLSFITRLILSVVLIWICLNTRNGTMAAATGVVGFTLLALTTGVVGEIGCMIDVGRRELTCGDGVVVWNQLDDWWEKYQYYPDEPAVFLGSLMEDKEKHCGYMPANPLEWRMWRKLQGQINKALEDADLEWRIEVSEEHHYFQRAPHEWQRKKGDVELSWKNWLKDNRLYDWLAPMNKTGRTKYFIGDVGMEECPLDQRSWNAFRMAEFGEGVFQTYVYLDVARNRSILCDRGLLAPVAKDDNAIHSSNWMWMESNITEGKAQLQSITLQAVVECEWPKTHTLGFSTSTEQDLILPLRYGGPLTEFNTIPGYGQQSKGPWSHGVVRVERGECPGTKVEVDSDCAGRGASVRSTREGGSLIEDWCCRTCTLPPLHFRTEEHCWYAMEIRPLKTVGGLVMAFDEEPVWKPWGIMGLIVLLYMGFFPSLGNGKFSMGFGMAVFLLCVTGMLSLTELAKYTMLLMAVYAERFDEPCLWAMTVSTVFDLRPGAILLLVFTWPWHFQRVVAAASVTNVLSLMITEGVWAILDGVGLVLYCYLLTRSGKKSMWGLLFVSASRLITEGSLQVAWILVGALTMLCSSRHFLEGDWVQKAGYLCAGYHQVVSSPWRVIPMLWNEMASRKRSGQRSVDPIAIVVTLMALGAAVAKDGTAVQPLTLGLFSAVILFLLLQLTGGPLIAEWAGYADWKSNALRYSGHLDLEVKKLSDGRLVNTAKENTTTTDGLILGAGMLASGFSWVAVPVTFAILALRQWNRSIQKSNTSFSLITDILESDDHESPNEGIYRIFASGVLGKKQVGVGIWKQGVFHTMWHVTRGSVLSINGRRFQPEWASVRDDLISYNGPWRLPAKWEGGEVQLHGYTPDGKVQVTQLLPGRMVTDGGEELGLIPIDHPPGTSGSPIITKDGHVVGLYGNGVVHGETYCSSIAQANVPAETEPEVLKTNWTSKGKLTVIDAHPGSGKTKKILPRLVDEAVGRKLRTLVLAPTRVVVKEMEQALRGKPVSFHSSAASKKVPGALVDVMCHATYVQRRMMPIPQKNYELVIMDEAHWTDPSSIAARGFLDSQRKENHLSLVLMTATPPGTDDPWPQSNAPINDNEKIIPEGDWKTGHDWITEFEGKTVWFVPSLKAGATIAKTLRGFGKSTAVLSSKTFSEVYPTLRDSKPDFILTTDISEMGANFDVDRVIDSRTTLKPIEVGNCVDISGERAVTPASAAQRRGRVGREEGRQAEYVYQGEVDPDDGDLVCWKEAQILLDNMEGRFKTASVFYEPEITKMPDTPGYFKLPVEKKKYFRHLISNCDFTPWLAWKVASETKGVEDRGWVSLGPKEHEIADHEGELIKFKSPSGRENILRPVWLDNRMIREKRDLEALIDYAKGKRSGMTILQLLYEGLQHDLDVVYTYMRANKESRAWKMANEDLPEALVGLGQSVLSIVGVIFLVWLLLRQSKVDRVTLGALLLTAGSAVLWMGGAAPCVVGGSLICGFVLLVALSPEEGMQRTQVDSTLAMFVLTLYTLIAAVVANEMGFLERTKKDFREFFRKEVNMDGEPTQWRIFDLDICPMVSWSLYVLLVTGLRPVCLHGLQMMTQRVVTGAISGRSDLLGQLREGMGNVSIGLPELALGMSVVRGMTPVTLVLGGLAGVAHWCWFYPIHEAALTMKANKIVAQSMAKNTQVDGEVIYQLEEKIAKTEDHEKKFSYGVAVILNLINLALNQNLWSLLECAMAILAALCYIRGQPTLCTLPVVAGLGKILRGDYLGILPVALHAWRSTSENRRGVSSSYITYGEQWKRELNKLNAQAFFLYKSRLVHEIDRAEAVSNLSKGRTNTGHAVSRGTSKLAWMHERGYVPLKGVVVDLGSGRGGWSYYAAAQERVRKVNAYTLATTKGHEQPRLVQSYGWNLVTFKKADVRTIEPYPVDTLLCDIGESSSSSSIEAKRTLQIMDVVGKWLEISPGASFCIKILCPYNPEVIEHLSRWQHQFGGGLVRVPHSRNSTHEMYFVSGGGGNLMSSITAVTTQLMRRFTLEAGPRHVFDINLGVGTRSNLMEKSEADKSLIADRITIIQNENKASWHQDPNQPYRTWTYHGSYSIRDVGTSASAPNHVVKLLAWPWLKIEKVVLMAMTDTTAFGQQRVFKEKVDTKAPEPPKEVKKVMRLVFRWLLNHIKSKGAVVRRCTKEEFINKVNSNASIGAYLREMGEWSSAKEAVSDPKFWNMVDKERQLHLKGKCHNCVYNLMGKREKKPGEFGVAKGSRTIWYMWLGSRFLEFEALGFLNEERWASRDISGGGVEGIGINYLGYHLEKMARKVGVLYADDTAGWDTRVTQADLEDERELLHFMEGEHKRLAEAIFKLTYENKVALCPRPGSKGGTVMDVISRKDQRGSGQVVTYALNTLTNIKVQLVRMAESEGILTPELEDLGIEQWLKQNGEDRLSRLLVSGDDCVVNALDERFGKALTWLNTMEKTRKDIEAWKPSRAYRTWQEVEFCSHHFHELFLRDGRKLIVPCRDQHELVGRSMVSQGGSSGVAGTACLAKAYAQMWLMSYFHRRDLRTLGFAIMSSVPKDWFPTGRTTWSVHANHEWLSNENILEIWNRVWIEENPFMEDKTTVAEWKNIPYLQRNQDLSCSSLIDNPTRAQWAKLLKGAVMKVREMIGREHYSDYLSNMGRYQEGTEEFHMW</sequence>
<dbReference type="InterPro" id="IPR038345">
    <property type="entry name" value="Flavi_E_Stem/Anchor_dom_sf"/>
</dbReference>
<feature type="domain" description="Flavivirus NS2B" evidence="63">
    <location>
        <begin position="1333"/>
        <end position="1462"/>
    </location>
</feature>
<dbReference type="InterPro" id="IPR011492">
    <property type="entry name" value="Flavi_DEAD"/>
</dbReference>
<dbReference type="InterPro" id="IPR043504">
    <property type="entry name" value="Peptidase_S1_PA_chymotrypsin"/>
</dbReference>
<evidence type="ECO:0000256" key="51">
    <source>
        <dbReference type="ARBA" id="ARBA00035667"/>
    </source>
</evidence>
<dbReference type="RefSeq" id="NP_620045.1">
    <property type="nucleotide sequence ID" value="NC_003676.1"/>
</dbReference>
<evidence type="ECO:0000256" key="54">
    <source>
        <dbReference type="ARBA" id="ARBA00047984"/>
    </source>
</evidence>
<dbReference type="InterPro" id="IPR009003">
    <property type="entry name" value="Peptidase_S1_PA"/>
</dbReference>
<feature type="domain" description="MRNA cap 0-1 NS5-type MT" evidence="65">
    <location>
        <begin position="2476"/>
        <end position="2740"/>
    </location>
</feature>
<dbReference type="GO" id="GO:0055036">
    <property type="term" value="C:virion membrane"/>
    <property type="evidence" value="ECO:0007669"/>
    <property type="project" value="UniProtKB-SubCell"/>
</dbReference>
<keyword evidence="17" id="KW-0489">Methyltransferase</keyword>
<dbReference type="Gene3D" id="2.60.40.350">
    <property type="match status" value="1"/>
</dbReference>
<keyword evidence="14" id="KW-1048">Host nucleus</keyword>
<name>Q9J9C2_9FLAV</name>
<dbReference type="PROSITE" id="PS51528">
    <property type="entry name" value="FLAVIVIRUS_NS3PRO"/>
    <property type="match status" value="1"/>
</dbReference>
<keyword evidence="57" id="KW-0862">Zinc</keyword>
<dbReference type="GO" id="GO:0019062">
    <property type="term" value="P:virion attachment to host cell"/>
    <property type="evidence" value="ECO:0007669"/>
    <property type="project" value="UniProtKB-KW"/>
</dbReference>
<dbReference type="InterPro" id="IPR007094">
    <property type="entry name" value="RNA-dir_pol_PSvirus"/>
</dbReference>
<dbReference type="InterPro" id="IPR002535">
    <property type="entry name" value="Flavi_propep"/>
</dbReference>
<evidence type="ECO:0000256" key="12">
    <source>
        <dbReference type="ARBA" id="ARBA00022553"/>
    </source>
</evidence>
<evidence type="ECO:0000256" key="35">
    <source>
        <dbReference type="ARBA" id="ARBA00022883"/>
    </source>
</evidence>
<feature type="transmembrane region" description="Helical" evidence="59">
    <location>
        <begin position="735"/>
        <end position="758"/>
    </location>
</feature>
<dbReference type="InterPro" id="IPR000487">
    <property type="entry name" value="Flavi_NS2B"/>
</dbReference>
<dbReference type="GO" id="GO:0042025">
    <property type="term" value="C:host cell nucleus"/>
    <property type="evidence" value="ECO:0007669"/>
    <property type="project" value="UniProtKB-SubCell"/>
</dbReference>
<dbReference type="PROSITE" id="PS51591">
    <property type="entry name" value="RNA_CAP01_NS5_MT"/>
    <property type="match status" value="1"/>
</dbReference>
<keyword evidence="40 59" id="KW-0472">Membrane</keyword>
<dbReference type="InterPro" id="IPR001528">
    <property type="entry name" value="Flavi_NS4B"/>
</dbReference>
<evidence type="ECO:0000256" key="52">
    <source>
        <dbReference type="ARBA" id="ARBA00046942"/>
    </source>
</evidence>
<dbReference type="Gene3D" id="3.30.387.10">
    <property type="entry name" value="Viral Envelope Glycoprotein, domain 3"/>
    <property type="match status" value="1"/>
</dbReference>
<feature type="region of interest" description="Disordered" evidence="58">
    <location>
        <begin position="1"/>
        <end position="30"/>
    </location>
</feature>
<evidence type="ECO:0000256" key="7">
    <source>
        <dbReference type="ARBA" id="ARBA00020107"/>
    </source>
</evidence>
<dbReference type="GO" id="GO:0019028">
    <property type="term" value="C:viral capsid"/>
    <property type="evidence" value="ECO:0007669"/>
    <property type="project" value="UniProtKB-KW"/>
</dbReference>
<dbReference type="Pfam" id="PF00948">
    <property type="entry name" value="Flavi_NS1"/>
    <property type="match status" value="1"/>
</dbReference>
<dbReference type="GO" id="GO:0039694">
    <property type="term" value="P:viral RNA genome replication"/>
    <property type="evidence" value="ECO:0007669"/>
    <property type="project" value="InterPro"/>
</dbReference>
<evidence type="ECO:0000256" key="40">
    <source>
        <dbReference type="ARBA" id="ARBA00023136"/>
    </source>
</evidence>
<evidence type="ECO:0000256" key="27">
    <source>
        <dbReference type="ARBA" id="ARBA00022801"/>
    </source>
</evidence>
<evidence type="ECO:0000256" key="36">
    <source>
        <dbReference type="ARBA" id="ARBA00022884"/>
    </source>
</evidence>
<feature type="active site" description="Charge relay system; for serine protease NS3 activity" evidence="55">
    <location>
        <position position="1517"/>
    </location>
</feature>
<evidence type="ECO:0000256" key="38">
    <source>
        <dbReference type="ARBA" id="ARBA00022989"/>
    </source>
</evidence>
<keyword evidence="13" id="KW-0167">Capsid protein</keyword>
<evidence type="ECO:0000256" key="6">
    <source>
        <dbReference type="ARBA" id="ARBA00004613"/>
    </source>
</evidence>
<keyword evidence="22" id="KW-0949">S-adenosyl-L-methionine</keyword>
<dbReference type="InterPro" id="IPR029063">
    <property type="entry name" value="SAM-dependent_MTases_sf"/>
</dbReference>
<dbReference type="PROSITE" id="PS51194">
    <property type="entry name" value="HELICASE_CTER"/>
    <property type="match status" value="1"/>
</dbReference>
<evidence type="ECO:0000256" key="20">
    <source>
        <dbReference type="ARBA" id="ARBA00022670"/>
    </source>
</evidence>
<feature type="binding site" evidence="57">
    <location>
        <position position="2919"/>
    </location>
    <ligand>
        <name>Zn(2+)</name>
        <dbReference type="ChEBI" id="CHEBI:29105"/>
        <label>1</label>
    </ligand>
</feature>
<dbReference type="Gene3D" id="1.10.260.90">
    <property type="match status" value="1"/>
</dbReference>
<keyword evidence="38 59" id="KW-1133">Transmembrane helix</keyword>
<feature type="binding site" evidence="57">
    <location>
        <position position="3200"/>
    </location>
    <ligand>
        <name>Zn(2+)</name>
        <dbReference type="ChEBI" id="CHEBI:29105"/>
        <label>2</label>
    </ligand>
</feature>
<comment type="function">
    <text evidence="48">Component of the viral RNA replication complex that functions in virion assembly and antagonizes the host immune response.</text>
</comment>
<evidence type="ECO:0000256" key="21">
    <source>
        <dbReference type="ARBA" id="ARBA00022679"/>
    </source>
</evidence>
<evidence type="ECO:0000256" key="25">
    <source>
        <dbReference type="ARBA" id="ARBA00022723"/>
    </source>
</evidence>
<feature type="transmembrane region" description="Helical" evidence="59">
    <location>
        <begin position="1143"/>
        <end position="1161"/>
    </location>
</feature>
<keyword evidence="28" id="KW-1161">Viral attachment to host cell</keyword>
<dbReference type="EMBL" id="AF160193">
    <property type="protein sequence ID" value="AAF70829.1"/>
    <property type="molecule type" value="Genomic_RNA"/>
</dbReference>
<dbReference type="InterPro" id="IPR001157">
    <property type="entry name" value="Flavi_NS1"/>
</dbReference>
<keyword evidence="42" id="KW-0325">Glycoprotein</keyword>
<dbReference type="InterPro" id="IPR036253">
    <property type="entry name" value="Glycoprot_cen/dimer_sf"/>
</dbReference>
<evidence type="ECO:0000256" key="33">
    <source>
        <dbReference type="ARBA" id="ARBA00022844"/>
    </source>
</evidence>
<evidence type="ECO:0000256" key="17">
    <source>
        <dbReference type="ARBA" id="ARBA00022603"/>
    </source>
</evidence>
<evidence type="ECO:0000256" key="45">
    <source>
        <dbReference type="ARBA" id="ARBA00023280"/>
    </source>
</evidence>
<feature type="transmembrane region" description="Helical" evidence="59">
    <location>
        <begin position="2202"/>
        <end position="2222"/>
    </location>
</feature>
<keyword evidence="27" id="KW-0378">Hydrolase</keyword>
<dbReference type="Pfam" id="PF01728">
    <property type="entry name" value="FtsJ"/>
    <property type="match status" value="1"/>
</dbReference>
<dbReference type="GO" id="GO:0039502">
    <property type="term" value="P:symbiont-mediated suppression of host type I interferon-mediated signaling pathway"/>
    <property type="evidence" value="ECO:0007669"/>
    <property type="project" value="UniProtKB-KW"/>
</dbReference>
<dbReference type="Pfam" id="PF07652">
    <property type="entry name" value="Flavi_DEAD"/>
    <property type="match status" value="1"/>
</dbReference>
<evidence type="ECO:0000256" key="16">
    <source>
        <dbReference type="ARBA" id="ARBA00022595"/>
    </source>
</evidence>
<evidence type="ECO:0000256" key="13">
    <source>
        <dbReference type="ARBA" id="ARBA00022561"/>
    </source>
</evidence>
<comment type="subunit">
    <text evidence="52">Forms a heterodimer with serine protease NS3. May form homooligomers.</text>
</comment>
<evidence type="ECO:0000256" key="11">
    <source>
        <dbReference type="ARBA" id="ARBA00022525"/>
    </source>
</evidence>
<dbReference type="Pfam" id="PF02832">
    <property type="entry name" value="Flavi_glycop_C"/>
    <property type="match status" value="1"/>
</dbReference>
<dbReference type="InterPro" id="IPR026490">
    <property type="entry name" value="mRNA_cap_0/1_MeTrfase"/>
</dbReference>
<dbReference type="InterPro" id="IPR014412">
    <property type="entry name" value="Gen_Poly_FLV"/>
</dbReference>
<evidence type="ECO:0000256" key="39">
    <source>
        <dbReference type="ARBA" id="ARBA00023042"/>
    </source>
</evidence>
<keyword evidence="34" id="KW-1043">Host membrane</keyword>
<dbReference type="InterPro" id="IPR043502">
    <property type="entry name" value="DNA/RNA_pol_sf"/>
</dbReference>
<dbReference type="InterPro" id="IPR047530">
    <property type="entry name" value="Flavi_RdRp"/>
</dbReference>
<evidence type="ECO:0000256" key="24">
    <source>
        <dbReference type="ARBA" id="ARBA00022695"/>
    </source>
</evidence>
<feature type="transmembrane region" description="Helical" evidence="59">
    <location>
        <begin position="1182"/>
        <end position="1206"/>
    </location>
</feature>
<comment type="function">
    <text evidence="50">Required cofactor for the serine protease function of NS3. May have membrane-destabilizing activity and form viroporins.</text>
</comment>
<keyword evidence="24" id="KW-0548">Nucleotidyltransferase</keyword>
<feature type="binding site" evidence="57">
    <location>
        <position position="3319"/>
    </location>
    <ligand>
        <name>Zn(2+)</name>
        <dbReference type="ChEBI" id="CHEBI:29105"/>
        <label>2</label>
    </ligand>
</feature>
<evidence type="ECO:0000256" key="18">
    <source>
        <dbReference type="ARBA" id="ARBA00022632"/>
    </source>
</evidence>
<feature type="disulfide bond" evidence="56">
    <location>
        <begin position="345"/>
        <end position="376"/>
    </location>
</feature>
<evidence type="ECO:0000259" key="65">
    <source>
        <dbReference type="PROSITE" id="PS51591"/>
    </source>
</evidence>
<feature type="disulfide bond" evidence="56">
    <location>
        <begin position="457"/>
        <end position="554"/>
    </location>
</feature>
<dbReference type="KEGG" id="vg:940257"/>
<keyword evidence="41 56" id="KW-1015">Disulfide bond</keyword>
<dbReference type="PROSITE" id="PS51192">
    <property type="entry name" value="HELICASE_ATP_BIND_1"/>
    <property type="match status" value="1"/>
</dbReference>
<evidence type="ECO:0000256" key="5">
    <source>
        <dbReference type="ARBA" id="ARBA00004461"/>
    </source>
</evidence>
<dbReference type="Gene3D" id="3.40.50.150">
    <property type="entry name" value="Vaccinia Virus protein VP39"/>
    <property type="match status" value="1"/>
</dbReference>
<dbReference type="GO" id="GO:0044167">
    <property type="term" value="C:host cell endoplasmic reticulum membrane"/>
    <property type="evidence" value="ECO:0007669"/>
    <property type="project" value="UniProtKB-SubCell"/>
</dbReference>
<dbReference type="InterPro" id="IPR000208">
    <property type="entry name" value="Flavi_RdRp_fingers/palm"/>
</dbReference>
<proteinExistence type="predicted"/>
<dbReference type="GO" id="GO:0004252">
    <property type="term" value="F:serine-type endopeptidase activity"/>
    <property type="evidence" value="ECO:0007669"/>
    <property type="project" value="InterPro"/>
</dbReference>
<keyword evidence="26" id="KW-0547">Nucleotide-binding</keyword>
<evidence type="ECO:0000256" key="22">
    <source>
        <dbReference type="ARBA" id="ARBA00022691"/>
    </source>
</evidence>
<keyword evidence="32" id="KW-0067">ATP-binding</keyword>
<feature type="transmembrane region" description="Helical" evidence="59">
    <location>
        <begin position="1430"/>
        <end position="1455"/>
    </location>
</feature>
<keyword evidence="11" id="KW-0964">Secreted</keyword>
<feature type="transmembrane region" description="Helical" evidence="59">
    <location>
        <begin position="1335"/>
        <end position="1352"/>
    </location>
</feature>
<evidence type="ECO:0000256" key="29">
    <source>
        <dbReference type="ARBA" id="ARBA00022806"/>
    </source>
</evidence>
<feature type="active site" description="Charge relay system; for serine protease NS3 activity" evidence="55">
    <location>
        <position position="1601"/>
    </location>
</feature>
<feature type="domain" description="RdRp catalytic" evidence="60">
    <location>
        <begin position="3004"/>
        <end position="3149"/>
    </location>
</feature>
<keyword evidence="19" id="KW-0507">mRNA processing</keyword>
<dbReference type="SUPFAM" id="SSF52540">
    <property type="entry name" value="P-loop containing nucleoside triphosphate hydrolases"/>
    <property type="match status" value="2"/>
</dbReference>